<name>A0A9J6BHL8_POLVA</name>
<evidence type="ECO:0000313" key="2">
    <source>
        <dbReference type="EMBL" id="KAG5669202.1"/>
    </source>
</evidence>
<dbReference type="EMBL" id="JADBJN010000004">
    <property type="protein sequence ID" value="KAG5669202.1"/>
    <property type="molecule type" value="Genomic_DNA"/>
</dbReference>
<dbReference type="Proteomes" id="UP001107558">
    <property type="component" value="Chromosome 4"/>
</dbReference>
<dbReference type="AlphaFoldDB" id="A0A9J6BHL8"/>
<keyword evidence="1" id="KW-0472">Membrane</keyword>
<evidence type="ECO:0000256" key="1">
    <source>
        <dbReference type="SAM" id="Phobius"/>
    </source>
</evidence>
<feature type="transmembrane region" description="Helical" evidence="1">
    <location>
        <begin position="20"/>
        <end position="43"/>
    </location>
</feature>
<comment type="caution">
    <text evidence="2">The sequence shown here is derived from an EMBL/GenBank/DDBJ whole genome shotgun (WGS) entry which is preliminary data.</text>
</comment>
<feature type="transmembrane region" description="Helical" evidence="1">
    <location>
        <begin position="63"/>
        <end position="92"/>
    </location>
</feature>
<gene>
    <name evidence="2" type="ORF">PVAND_017095</name>
</gene>
<sequence length="174" mass="19521">MKVNNFLCCFKLESGGTFIGFAGLFVYGLSLPLYIFGLVAIIISEANCSMQQKYATIQNDFGFACAGFYSIIPIIIYLLAILVCILGCFASFKLIKGIENHDTSYLNFAVRFHKFLLTMELLSLTKAFRLPLSFTISLIIAILLDLYIIIIINSIINKFNNLPKRNNENTSECV</sequence>
<proteinExistence type="predicted"/>
<organism evidence="2 3">
    <name type="scientific">Polypedilum vanderplanki</name>
    <name type="common">Sleeping chironomid midge</name>
    <dbReference type="NCBI Taxonomy" id="319348"/>
    <lineage>
        <taxon>Eukaryota</taxon>
        <taxon>Metazoa</taxon>
        <taxon>Ecdysozoa</taxon>
        <taxon>Arthropoda</taxon>
        <taxon>Hexapoda</taxon>
        <taxon>Insecta</taxon>
        <taxon>Pterygota</taxon>
        <taxon>Neoptera</taxon>
        <taxon>Endopterygota</taxon>
        <taxon>Diptera</taxon>
        <taxon>Nematocera</taxon>
        <taxon>Chironomoidea</taxon>
        <taxon>Chironomidae</taxon>
        <taxon>Chironominae</taxon>
        <taxon>Polypedilum</taxon>
        <taxon>Polypedilum</taxon>
    </lineage>
</organism>
<keyword evidence="3" id="KW-1185">Reference proteome</keyword>
<feature type="transmembrane region" description="Helical" evidence="1">
    <location>
        <begin position="132"/>
        <end position="156"/>
    </location>
</feature>
<evidence type="ECO:0000313" key="3">
    <source>
        <dbReference type="Proteomes" id="UP001107558"/>
    </source>
</evidence>
<reference evidence="2" key="1">
    <citation type="submission" date="2021-03" db="EMBL/GenBank/DDBJ databases">
        <title>Chromosome level genome of the anhydrobiotic midge Polypedilum vanderplanki.</title>
        <authorList>
            <person name="Yoshida Y."/>
            <person name="Kikawada T."/>
            <person name="Gusev O."/>
        </authorList>
    </citation>
    <scope>NUCLEOTIDE SEQUENCE</scope>
    <source>
        <strain evidence="2">NIAS01</strain>
        <tissue evidence="2">Whole body or cell culture</tissue>
    </source>
</reference>
<accession>A0A9J6BHL8</accession>
<keyword evidence="1" id="KW-0812">Transmembrane</keyword>
<keyword evidence="1" id="KW-1133">Transmembrane helix</keyword>
<protein>
    <submittedName>
        <fullName evidence="2">Uncharacterized protein</fullName>
    </submittedName>
</protein>